<comment type="caution">
    <text evidence="1">The sequence shown here is derived from an EMBL/GenBank/DDBJ whole genome shotgun (WGS) entry which is preliminary data.</text>
</comment>
<proteinExistence type="predicted"/>
<dbReference type="GeneID" id="87881935"/>
<evidence type="ECO:0000313" key="2">
    <source>
        <dbReference type="Proteomes" id="UP001273166"/>
    </source>
</evidence>
<organism evidence="1 2">
    <name type="scientific">Chaetomium strumarium</name>
    <dbReference type="NCBI Taxonomy" id="1170767"/>
    <lineage>
        <taxon>Eukaryota</taxon>
        <taxon>Fungi</taxon>
        <taxon>Dikarya</taxon>
        <taxon>Ascomycota</taxon>
        <taxon>Pezizomycotina</taxon>
        <taxon>Sordariomycetes</taxon>
        <taxon>Sordariomycetidae</taxon>
        <taxon>Sordariales</taxon>
        <taxon>Chaetomiaceae</taxon>
        <taxon>Chaetomium</taxon>
    </lineage>
</organism>
<dbReference type="AlphaFoldDB" id="A0AAJ0GRE5"/>
<name>A0AAJ0GRE5_9PEZI</name>
<dbReference type="RefSeq" id="XP_062720305.1">
    <property type="nucleotide sequence ID" value="XM_062863106.1"/>
</dbReference>
<accession>A0AAJ0GRE5</accession>
<protein>
    <submittedName>
        <fullName evidence="1">Uncharacterized protein</fullName>
    </submittedName>
</protein>
<reference evidence="1" key="2">
    <citation type="submission" date="2023-06" db="EMBL/GenBank/DDBJ databases">
        <authorList>
            <consortium name="Lawrence Berkeley National Laboratory"/>
            <person name="Mondo S.J."/>
            <person name="Hensen N."/>
            <person name="Bonometti L."/>
            <person name="Westerberg I."/>
            <person name="Brannstrom I.O."/>
            <person name="Guillou S."/>
            <person name="Cros-Aarteil S."/>
            <person name="Calhoun S."/>
            <person name="Haridas S."/>
            <person name="Kuo A."/>
            <person name="Pangilinan J."/>
            <person name="Riley R."/>
            <person name="Labutti K."/>
            <person name="Andreopoulos B."/>
            <person name="Lipzen A."/>
            <person name="Chen C."/>
            <person name="Yanf M."/>
            <person name="Daum C."/>
            <person name="Ng V."/>
            <person name="Clum A."/>
            <person name="Steindorff A."/>
            <person name="Ohm R."/>
            <person name="Martin F."/>
            <person name="Silar P."/>
            <person name="Natvig D."/>
            <person name="Lalanne C."/>
            <person name="Gautier V."/>
            <person name="Ament-Velasquez S.L."/>
            <person name="Kruys A."/>
            <person name="Hutchinson M.I."/>
            <person name="Powell A.J."/>
            <person name="Barry K."/>
            <person name="Miller A.N."/>
            <person name="Grigoriev I.V."/>
            <person name="Debuchy R."/>
            <person name="Gladieux P."/>
            <person name="Thoren M.H."/>
            <person name="Johannesson H."/>
        </authorList>
    </citation>
    <scope>NUCLEOTIDE SEQUENCE</scope>
    <source>
        <strain evidence="1">CBS 333.67</strain>
    </source>
</reference>
<evidence type="ECO:0000313" key="1">
    <source>
        <dbReference type="EMBL" id="KAK3304525.1"/>
    </source>
</evidence>
<keyword evidence="2" id="KW-1185">Reference proteome</keyword>
<sequence length="184" mass="20113">MACETATKLYYLLIWSIIFGSHKGCPVIALHFGALDDCSSQMREIHKARPMEVHQFGSRRSTLASATSQQGPGAKCILQAAPQSSTLGICTDHPFLIRPKRAPRAPRNSEQCHGESCQLDCCPVAASPRYGKPPPGTVMEASPSYRIDSCRHQAQRYDALPRHCYGRSMVIGPADCFVSVHISA</sequence>
<gene>
    <name evidence="1" type="ORF">B0T15DRAFT_244554</name>
</gene>
<reference evidence="1" key="1">
    <citation type="journal article" date="2023" name="Mol. Phylogenet. Evol.">
        <title>Genome-scale phylogeny and comparative genomics of the fungal order Sordariales.</title>
        <authorList>
            <person name="Hensen N."/>
            <person name="Bonometti L."/>
            <person name="Westerberg I."/>
            <person name="Brannstrom I.O."/>
            <person name="Guillou S."/>
            <person name="Cros-Aarteil S."/>
            <person name="Calhoun S."/>
            <person name="Haridas S."/>
            <person name="Kuo A."/>
            <person name="Mondo S."/>
            <person name="Pangilinan J."/>
            <person name="Riley R."/>
            <person name="LaButti K."/>
            <person name="Andreopoulos B."/>
            <person name="Lipzen A."/>
            <person name="Chen C."/>
            <person name="Yan M."/>
            <person name="Daum C."/>
            <person name="Ng V."/>
            <person name="Clum A."/>
            <person name="Steindorff A."/>
            <person name="Ohm R.A."/>
            <person name="Martin F."/>
            <person name="Silar P."/>
            <person name="Natvig D.O."/>
            <person name="Lalanne C."/>
            <person name="Gautier V."/>
            <person name="Ament-Velasquez S.L."/>
            <person name="Kruys A."/>
            <person name="Hutchinson M.I."/>
            <person name="Powell A.J."/>
            <person name="Barry K."/>
            <person name="Miller A.N."/>
            <person name="Grigoriev I.V."/>
            <person name="Debuchy R."/>
            <person name="Gladieux P."/>
            <person name="Hiltunen Thoren M."/>
            <person name="Johannesson H."/>
        </authorList>
    </citation>
    <scope>NUCLEOTIDE SEQUENCE</scope>
    <source>
        <strain evidence="1">CBS 333.67</strain>
    </source>
</reference>
<dbReference type="EMBL" id="JAUDZG010000005">
    <property type="protein sequence ID" value="KAK3304525.1"/>
    <property type="molecule type" value="Genomic_DNA"/>
</dbReference>
<dbReference type="Proteomes" id="UP001273166">
    <property type="component" value="Unassembled WGS sequence"/>
</dbReference>